<dbReference type="Pfam" id="PF03412">
    <property type="entry name" value="Peptidase_C39"/>
    <property type="match status" value="1"/>
</dbReference>
<keyword evidence="11 13" id="KW-1133">Transmembrane helix</keyword>
<proteinExistence type="predicted"/>
<keyword evidence="7" id="KW-0378">Hydrolase</keyword>
<comment type="subcellular location">
    <subcellularLocation>
        <location evidence="1">Cell membrane</location>
        <topology evidence="1">Multi-pass membrane protein</topology>
    </subcellularLocation>
</comment>
<feature type="domain" description="Peptidase C39" evidence="16">
    <location>
        <begin position="8"/>
        <end position="133"/>
    </location>
</feature>
<dbReference type="Gene3D" id="3.90.70.10">
    <property type="entry name" value="Cysteine proteinases"/>
    <property type="match status" value="1"/>
</dbReference>
<dbReference type="SUPFAM" id="SSF52540">
    <property type="entry name" value="P-loop containing nucleoside triphosphate hydrolases"/>
    <property type="match status" value="1"/>
</dbReference>
<dbReference type="SMART" id="SM00382">
    <property type="entry name" value="AAA"/>
    <property type="match status" value="1"/>
</dbReference>
<evidence type="ECO:0000259" key="16">
    <source>
        <dbReference type="PROSITE" id="PS50990"/>
    </source>
</evidence>
<dbReference type="PROSITE" id="PS50929">
    <property type="entry name" value="ABC_TM1F"/>
    <property type="match status" value="1"/>
</dbReference>
<dbReference type="PANTHER" id="PTHR43394">
    <property type="entry name" value="ATP-DEPENDENT PERMEASE MDL1, MITOCHONDRIAL"/>
    <property type="match status" value="1"/>
</dbReference>
<keyword evidence="8" id="KW-0788">Thiol protease</keyword>
<dbReference type="CDD" id="cd02418">
    <property type="entry name" value="Peptidase_C39B"/>
    <property type="match status" value="1"/>
</dbReference>
<evidence type="ECO:0000259" key="14">
    <source>
        <dbReference type="PROSITE" id="PS50893"/>
    </source>
</evidence>
<protein>
    <submittedName>
        <fullName evidence="17">Peptide cleavage/export ABC transporter</fullName>
    </submittedName>
</protein>
<dbReference type="InterPro" id="IPR017871">
    <property type="entry name" value="ABC_transporter-like_CS"/>
</dbReference>
<dbReference type="InterPro" id="IPR005897">
    <property type="entry name" value="Pept_C39_ABC_bacteriocin"/>
</dbReference>
<evidence type="ECO:0000256" key="10">
    <source>
        <dbReference type="ARBA" id="ARBA00022967"/>
    </source>
</evidence>
<dbReference type="InterPro" id="IPR039421">
    <property type="entry name" value="Type_1_exporter"/>
</dbReference>
<accession>A0A2W4BTG9</accession>
<evidence type="ECO:0000256" key="11">
    <source>
        <dbReference type="ARBA" id="ARBA00022989"/>
    </source>
</evidence>
<keyword evidence="18" id="KW-1185">Reference proteome</keyword>
<dbReference type="InterPro" id="IPR005074">
    <property type="entry name" value="Peptidase_C39"/>
</dbReference>
<evidence type="ECO:0000256" key="13">
    <source>
        <dbReference type="SAM" id="Phobius"/>
    </source>
</evidence>
<feature type="transmembrane region" description="Helical" evidence="13">
    <location>
        <begin position="273"/>
        <end position="295"/>
    </location>
</feature>
<evidence type="ECO:0000256" key="8">
    <source>
        <dbReference type="ARBA" id="ARBA00022807"/>
    </source>
</evidence>
<evidence type="ECO:0000256" key="7">
    <source>
        <dbReference type="ARBA" id="ARBA00022801"/>
    </source>
</evidence>
<keyword evidence="4" id="KW-0645">Protease</keyword>
<evidence type="ECO:0000256" key="6">
    <source>
        <dbReference type="ARBA" id="ARBA00022741"/>
    </source>
</evidence>
<keyword evidence="9" id="KW-0067">ATP-binding</keyword>
<dbReference type="InterPro" id="IPR027417">
    <property type="entry name" value="P-loop_NTPase"/>
</dbReference>
<dbReference type="PROSITE" id="PS00211">
    <property type="entry name" value="ABC_TRANSPORTER_1"/>
    <property type="match status" value="1"/>
</dbReference>
<evidence type="ECO:0000256" key="2">
    <source>
        <dbReference type="ARBA" id="ARBA00022448"/>
    </source>
</evidence>
<dbReference type="InterPro" id="IPR036640">
    <property type="entry name" value="ABC1_TM_sf"/>
</dbReference>
<evidence type="ECO:0000313" key="18">
    <source>
        <dbReference type="Proteomes" id="UP000249828"/>
    </source>
</evidence>
<keyword evidence="12 13" id="KW-0472">Membrane</keyword>
<dbReference type="GO" id="GO:0015421">
    <property type="term" value="F:ABC-type oligopeptide transporter activity"/>
    <property type="evidence" value="ECO:0007669"/>
    <property type="project" value="TreeGrafter"/>
</dbReference>
<reference evidence="17 18" key="1">
    <citation type="submission" date="2017-11" db="EMBL/GenBank/DDBJ databases">
        <title>Draft genome sequence of Enterococcus plantarum TRW2 strain isolated from lettuce.</title>
        <authorList>
            <person name="Kim E.B."/>
            <person name="Marco M.L."/>
            <person name="Williams T.R."/>
            <person name="You I.H."/>
        </authorList>
    </citation>
    <scope>NUCLEOTIDE SEQUENCE [LARGE SCALE GENOMIC DNA]</scope>
    <source>
        <strain evidence="17 18">TRW2</strain>
    </source>
</reference>
<evidence type="ECO:0000313" key="17">
    <source>
        <dbReference type="EMBL" id="PZL76992.1"/>
    </source>
</evidence>
<feature type="transmembrane region" description="Helical" evidence="13">
    <location>
        <begin position="162"/>
        <end position="184"/>
    </location>
</feature>
<evidence type="ECO:0000256" key="12">
    <source>
        <dbReference type="ARBA" id="ARBA00023136"/>
    </source>
</evidence>
<dbReference type="RefSeq" id="WP_086353109.1">
    <property type="nucleotide sequence ID" value="NZ_PIEU01000016.1"/>
</dbReference>
<dbReference type="GO" id="GO:0006508">
    <property type="term" value="P:proteolysis"/>
    <property type="evidence" value="ECO:0007669"/>
    <property type="project" value="UniProtKB-KW"/>
</dbReference>
<comment type="caution">
    <text evidence="17">The sequence shown here is derived from an EMBL/GenBank/DDBJ whole genome shotgun (WGS) entry which is preliminary data.</text>
</comment>
<dbReference type="InterPro" id="IPR003593">
    <property type="entry name" value="AAA+_ATPase"/>
</dbReference>
<dbReference type="InterPro" id="IPR011527">
    <property type="entry name" value="ABC1_TM_dom"/>
</dbReference>
<sequence>MKFKLVKQQDEKDCGIACLSMILSYYKTEVPISKLRDHSGTDLEGTSAYGLKKCIEKFNFNCQAVQADSEVWKEKQLAMPLIAHVLIDQSYFHYVVVYKVKEGMLYIADPDKGIKVQSISEFEKQWTGVLLLMTPNQKYTPTTEKVNSITSFLPILFKQKGIIAHIVLASFFITLFGILGSYYFQGIIDSFIPNQTLSTLNTVSIGLIFVYFFQVLFEYSRGYLLIVLGQRMSISVMLSYFKHVLKLPMTFFSTRKSGEIISRFLDANKIIDALASATLSMFLDVGMVVIIGAVLFVQNQILFFISLATIPFYVVAILAFVKAFDRSNEQEMAAGATLNASIIESLEGIETIKAYNGEEKVYNKIDQQFVKLMKKSFKQSNLDNIQQGFKHGIQLVSSVLILWIGSYFVIDGTISLGQLITFNSLLIFFTDPLQNIINLQVKMQTAQVANRRLNEIFYIEPERIEGSQTKNITSKIFNDGITIDNVSFSYGMKAPVIQNITTFIPQNAKIALVGVSGSGKSTLAKLLVHFYSPSEGAISYQKINMQDIDLHFLRDHVTYVPQESFFFHGTILENLTFGLSEEPSFEKVIEICDFVQLSDYINQQTLRFDTLIEEGGSNLSGGQKQRLALARALLKDAEVLILDEATSGMDTLLEHTIIQNLKNLSDKTIIFIAHHLSIAKACDHVLVMDQGKLVEQGTHDELRYNRGMYQKLWEINN</sequence>
<organism evidence="17 18">
    <name type="scientific">Enterococcus plantarum</name>
    <dbReference type="NCBI Taxonomy" id="1077675"/>
    <lineage>
        <taxon>Bacteria</taxon>
        <taxon>Bacillati</taxon>
        <taxon>Bacillota</taxon>
        <taxon>Bacilli</taxon>
        <taxon>Lactobacillales</taxon>
        <taxon>Enterococcaceae</taxon>
        <taxon>Enterococcus</taxon>
    </lineage>
</organism>
<dbReference type="Gene3D" id="1.20.1560.10">
    <property type="entry name" value="ABC transporter type 1, transmembrane domain"/>
    <property type="match status" value="1"/>
</dbReference>
<keyword evidence="5 13" id="KW-0812">Transmembrane</keyword>
<keyword evidence="10" id="KW-1278">Translocase</keyword>
<dbReference type="PROSITE" id="PS50893">
    <property type="entry name" value="ABC_TRANSPORTER_2"/>
    <property type="match status" value="1"/>
</dbReference>
<gene>
    <name evidence="17" type="ORF">CI088_01960</name>
</gene>
<dbReference type="GO" id="GO:0043214">
    <property type="term" value="F:ABC-type bacteriocin transporter activity"/>
    <property type="evidence" value="ECO:0007669"/>
    <property type="project" value="InterPro"/>
</dbReference>
<evidence type="ECO:0000256" key="5">
    <source>
        <dbReference type="ARBA" id="ARBA00022692"/>
    </source>
</evidence>
<dbReference type="PROSITE" id="PS50990">
    <property type="entry name" value="PEPTIDASE_C39"/>
    <property type="match status" value="1"/>
</dbReference>
<dbReference type="SUPFAM" id="SSF90123">
    <property type="entry name" value="ABC transporter transmembrane region"/>
    <property type="match status" value="1"/>
</dbReference>
<evidence type="ECO:0000256" key="3">
    <source>
        <dbReference type="ARBA" id="ARBA00022475"/>
    </source>
</evidence>
<dbReference type="NCBIfam" id="TIGR01193">
    <property type="entry name" value="bacteriocin_ABC"/>
    <property type="match status" value="1"/>
</dbReference>
<feature type="transmembrane region" description="Helical" evidence="13">
    <location>
        <begin position="196"/>
        <end position="217"/>
    </location>
</feature>
<evidence type="ECO:0000256" key="4">
    <source>
        <dbReference type="ARBA" id="ARBA00022670"/>
    </source>
</evidence>
<dbReference type="Gene3D" id="3.40.50.300">
    <property type="entry name" value="P-loop containing nucleotide triphosphate hydrolases"/>
    <property type="match status" value="1"/>
</dbReference>
<dbReference type="AlphaFoldDB" id="A0A2W4BTG9"/>
<keyword evidence="6" id="KW-0547">Nucleotide-binding</keyword>
<dbReference type="Proteomes" id="UP000249828">
    <property type="component" value="Unassembled WGS sequence"/>
</dbReference>
<feature type="transmembrane region" description="Helical" evidence="13">
    <location>
        <begin position="392"/>
        <end position="410"/>
    </location>
</feature>
<name>A0A2W4BTG9_9ENTE</name>
<evidence type="ECO:0000256" key="1">
    <source>
        <dbReference type="ARBA" id="ARBA00004651"/>
    </source>
</evidence>
<keyword evidence="2" id="KW-0813">Transport</keyword>
<dbReference type="InterPro" id="IPR003439">
    <property type="entry name" value="ABC_transporter-like_ATP-bd"/>
</dbReference>
<dbReference type="GO" id="GO:0005524">
    <property type="term" value="F:ATP binding"/>
    <property type="evidence" value="ECO:0007669"/>
    <property type="project" value="UniProtKB-KW"/>
</dbReference>
<dbReference type="Pfam" id="PF00005">
    <property type="entry name" value="ABC_tran"/>
    <property type="match status" value="1"/>
</dbReference>
<dbReference type="FunFam" id="3.40.50.300:FF:000299">
    <property type="entry name" value="ABC transporter ATP-binding protein/permease"/>
    <property type="match status" value="1"/>
</dbReference>
<keyword evidence="3" id="KW-1003">Cell membrane</keyword>
<evidence type="ECO:0000259" key="15">
    <source>
        <dbReference type="PROSITE" id="PS50929"/>
    </source>
</evidence>
<dbReference type="PANTHER" id="PTHR43394:SF1">
    <property type="entry name" value="ATP-BINDING CASSETTE SUB-FAMILY B MEMBER 10, MITOCHONDRIAL"/>
    <property type="match status" value="1"/>
</dbReference>
<dbReference type="GO" id="GO:0008234">
    <property type="term" value="F:cysteine-type peptidase activity"/>
    <property type="evidence" value="ECO:0007669"/>
    <property type="project" value="UniProtKB-KW"/>
</dbReference>
<feature type="transmembrane region" description="Helical" evidence="13">
    <location>
        <begin position="301"/>
        <end position="321"/>
    </location>
</feature>
<dbReference type="EMBL" id="PIEU01000016">
    <property type="protein sequence ID" value="PZL76992.1"/>
    <property type="molecule type" value="Genomic_DNA"/>
</dbReference>
<dbReference type="CDD" id="cd18570">
    <property type="entry name" value="ABC_6TM_PCAT1_LagD_like"/>
    <property type="match status" value="1"/>
</dbReference>
<dbReference type="GO" id="GO:0016887">
    <property type="term" value="F:ATP hydrolysis activity"/>
    <property type="evidence" value="ECO:0007669"/>
    <property type="project" value="InterPro"/>
</dbReference>
<feature type="domain" description="ABC transmembrane type-1" evidence="15">
    <location>
        <begin position="166"/>
        <end position="445"/>
    </location>
</feature>
<dbReference type="GO" id="GO:0005886">
    <property type="term" value="C:plasma membrane"/>
    <property type="evidence" value="ECO:0007669"/>
    <property type="project" value="UniProtKB-SubCell"/>
</dbReference>
<evidence type="ECO:0000256" key="9">
    <source>
        <dbReference type="ARBA" id="ARBA00022840"/>
    </source>
</evidence>
<feature type="domain" description="ABC transporter" evidence="14">
    <location>
        <begin position="481"/>
        <end position="715"/>
    </location>
</feature>
<dbReference type="Pfam" id="PF00664">
    <property type="entry name" value="ABC_membrane"/>
    <property type="match status" value="1"/>
</dbReference>